<feature type="domain" description="AMP-binding enzyme C-terminal" evidence="6">
    <location>
        <begin position="473"/>
        <end position="549"/>
    </location>
</feature>
<comment type="similarity">
    <text evidence="1">Belongs to the ATP-dependent AMP-binding enzyme family.</text>
</comment>
<evidence type="ECO:0000256" key="4">
    <source>
        <dbReference type="ARBA" id="ARBA00022840"/>
    </source>
</evidence>
<evidence type="ECO:0000256" key="1">
    <source>
        <dbReference type="ARBA" id="ARBA00006432"/>
    </source>
</evidence>
<dbReference type="Pfam" id="PF00501">
    <property type="entry name" value="AMP-binding"/>
    <property type="match status" value="1"/>
</dbReference>
<accession>A0A5N0US94</accession>
<dbReference type="PANTHER" id="PTHR43605">
    <property type="entry name" value="ACYL-COENZYME A SYNTHETASE"/>
    <property type="match status" value="1"/>
</dbReference>
<evidence type="ECO:0000313" key="7">
    <source>
        <dbReference type="EMBL" id="KAA9152162.1"/>
    </source>
</evidence>
<evidence type="ECO:0000259" key="5">
    <source>
        <dbReference type="Pfam" id="PF00501"/>
    </source>
</evidence>
<name>A0A5N0US94_9PSEU</name>
<dbReference type="Proteomes" id="UP000319769">
    <property type="component" value="Unassembled WGS sequence"/>
</dbReference>
<dbReference type="Gene3D" id="3.40.50.12780">
    <property type="entry name" value="N-terminal domain of ligase-like"/>
    <property type="match status" value="1"/>
</dbReference>
<keyword evidence="8" id="KW-1185">Reference proteome</keyword>
<dbReference type="AlphaFoldDB" id="A0A5N0US94"/>
<dbReference type="InterPro" id="IPR025110">
    <property type="entry name" value="AMP-bd_C"/>
</dbReference>
<evidence type="ECO:0000259" key="6">
    <source>
        <dbReference type="Pfam" id="PF13193"/>
    </source>
</evidence>
<dbReference type="GO" id="GO:0005524">
    <property type="term" value="F:ATP binding"/>
    <property type="evidence" value="ECO:0007669"/>
    <property type="project" value="UniProtKB-KW"/>
</dbReference>
<dbReference type="PROSITE" id="PS00455">
    <property type="entry name" value="AMP_BINDING"/>
    <property type="match status" value="1"/>
</dbReference>
<dbReference type="InterPro" id="IPR020845">
    <property type="entry name" value="AMP-binding_CS"/>
</dbReference>
<dbReference type="InterPro" id="IPR045851">
    <property type="entry name" value="AMP-bd_C_sf"/>
</dbReference>
<dbReference type="EMBL" id="VMNW02000091">
    <property type="protein sequence ID" value="KAA9152162.1"/>
    <property type="molecule type" value="Genomic_DNA"/>
</dbReference>
<keyword evidence="4" id="KW-0067">ATP-binding</keyword>
<dbReference type="InterPro" id="IPR051087">
    <property type="entry name" value="Mitochondrial_ACSM"/>
</dbReference>
<gene>
    <name evidence="7" type="ORF">FPZ12_037375</name>
</gene>
<dbReference type="Pfam" id="PF13193">
    <property type="entry name" value="AMP-binding_C"/>
    <property type="match status" value="1"/>
</dbReference>
<sequence length="574" mass="61309">MTGKRIGKPEAVRLAANLQDYRRARAEFSWEAETLALSGLPRGRGLNLAHEAADRYADGPRRNHAALRWTDGQGQPAELTYGELARDSSRFANFAKALGVPGGERVFTLLGPGPDLSVTALGTLKSGCVLAPLFPAATPDAMLQRMRAGEAGVLVTTPQLYRRSVEAIRDEIPSLREILLTGEDALPGTRALAPALAASPPAFEIPPTAPDDPALLLFTSGTTGAPKGVLHAHRGVLAQYVSARYTLDLHRDDVFWCTADPGWAPGVIYGLFAPLCHGITTVCRQPPADASRWGPVLAGLGVTVWFTDPRRLSALRDAGATPEVPSLRFVASTGEPLSPELVLWSQDSLGLPVHNAWGQTETGAALISDFAAEEIRPGALGRPLPGIEACLLDPLGDFPVEEPDREGELALRQGWPSMFSGYWRDPDSYDRSFSDGWYRTGDLARRDEDGYYWFTGRVSDALVTEAGLTGPVELEHALSSHPAVAEAAVITVARSGGDRAKAFVALRPGRLATAELAAELLAFARHLPGSAAPAELEFSPRLPRTLSGKLLRRLLRAAEPGLPAGDVSTVEGMS</sequence>
<evidence type="ECO:0000256" key="2">
    <source>
        <dbReference type="ARBA" id="ARBA00022598"/>
    </source>
</evidence>
<dbReference type="PANTHER" id="PTHR43605:SF10">
    <property type="entry name" value="ACYL-COA SYNTHETASE MEDIUM CHAIN FAMILY MEMBER 3"/>
    <property type="match status" value="1"/>
</dbReference>
<proteinExistence type="inferred from homology"/>
<dbReference type="OrthoDB" id="9803968at2"/>
<dbReference type="GO" id="GO:0004321">
    <property type="term" value="F:fatty-acyl-CoA synthase activity"/>
    <property type="evidence" value="ECO:0007669"/>
    <property type="project" value="TreeGrafter"/>
</dbReference>
<comment type="caution">
    <text evidence="7">The sequence shown here is derived from an EMBL/GenBank/DDBJ whole genome shotgun (WGS) entry which is preliminary data.</text>
</comment>
<dbReference type="SUPFAM" id="SSF56801">
    <property type="entry name" value="Acetyl-CoA synthetase-like"/>
    <property type="match status" value="1"/>
</dbReference>
<dbReference type="GO" id="GO:0006633">
    <property type="term" value="P:fatty acid biosynthetic process"/>
    <property type="evidence" value="ECO:0007669"/>
    <property type="project" value="TreeGrafter"/>
</dbReference>
<dbReference type="GO" id="GO:0015645">
    <property type="term" value="F:fatty acid ligase activity"/>
    <property type="evidence" value="ECO:0007669"/>
    <property type="project" value="TreeGrafter"/>
</dbReference>
<dbReference type="GO" id="GO:0016405">
    <property type="term" value="F:CoA-ligase activity"/>
    <property type="evidence" value="ECO:0007669"/>
    <property type="project" value="UniProtKB-ARBA"/>
</dbReference>
<dbReference type="RefSeq" id="WP_144762252.1">
    <property type="nucleotide sequence ID" value="NZ_VMNW02000091.1"/>
</dbReference>
<organism evidence="7 8">
    <name type="scientific">Amycolatopsis acidicola</name>
    <dbReference type="NCBI Taxonomy" id="2596893"/>
    <lineage>
        <taxon>Bacteria</taxon>
        <taxon>Bacillati</taxon>
        <taxon>Actinomycetota</taxon>
        <taxon>Actinomycetes</taxon>
        <taxon>Pseudonocardiales</taxon>
        <taxon>Pseudonocardiaceae</taxon>
        <taxon>Amycolatopsis</taxon>
    </lineage>
</organism>
<evidence type="ECO:0000313" key="8">
    <source>
        <dbReference type="Proteomes" id="UP000319769"/>
    </source>
</evidence>
<protein>
    <submittedName>
        <fullName evidence="7">AMP-binding protein</fullName>
    </submittedName>
</protein>
<keyword evidence="2" id="KW-0436">Ligase</keyword>
<dbReference type="InterPro" id="IPR042099">
    <property type="entry name" value="ANL_N_sf"/>
</dbReference>
<dbReference type="Gene3D" id="3.30.300.30">
    <property type="match status" value="1"/>
</dbReference>
<dbReference type="InterPro" id="IPR000873">
    <property type="entry name" value="AMP-dep_synth/lig_dom"/>
</dbReference>
<keyword evidence="3" id="KW-0547">Nucleotide-binding</keyword>
<feature type="domain" description="AMP-dependent synthetase/ligase" evidence="5">
    <location>
        <begin position="63"/>
        <end position="423"/>
    </location>
</feature>
<evidence type="ECO:0000256" key="3">
    <source>
        <dbReference type="ARBA" id="ARBA00022741"/>
    </source>
</evidence>
<dbReference type="GO" id="GO:0006637">
    <property type="term" value="P:acyl-CoA metabolic process"/>
    <property type="evidence" value="ECO:0007669"/>
    <property type="project" value="TreeGrafter"/>
</dbReference>
<reference evidence="7" key="1">
    <citation type="submission" date="2019-09" db="EMBL/GenBank/DDBJ databases">
        <authorList>
            <person name="Teo W.F.A."/>
            <person name="Duangmal K."/>
        </authorList>
    </citation>
    <scope>NUCLEOTIDE SEQUENCE [LARGE SCALE GENOMIC DNA]</scope>
    <source>
        <strain evidence="7">K81G1</strain>
    </source>
</reference>